<organism evidence="6 7">
    <name type="scientific">Serinibacter arcticus</name>
    <dbReference type="NCBI Taxonomy" id="1655435"/>
    <lineage>
        <taxon>Bacteria</taxon>
        <taxon>Bacillati</taxon>
        <taxon>Actinomycetota</taxon>
        <taxon>Actinomycetes</taxon>
        <taxon>Micrococcales</taxon>
        <taxon>Beutenbergiaceae</taxon>
        <taxon>Serinibacter</taxon>
    </lineage>
</organism>
<comment type="caution">
    <text evidence="6">The sequence shown here is derived from an EMBL/GenBank/DDBJ whole genome shotgun (WGS) entry which is preliminary data.</text>
</comment>
<feature type="domain" description="HTH gntR-type" evidence="5">
    <location>
        <begin position="41"/>
        <end position="108"/>
    </location>
</feature>
<keyword evidence="1" id="KW-0805">Transcription regulation</keyword>
<evidence type="ECO:0000313" key="6">
    <source>
        <dbReference type="EMBL" id="TGO06614.1"/>
    </source>
</evidence>
<dbReference type="InterPro" id="IPR028978">
    <property type="entry name" value="Chorismate_lyase_/UTRA_dom_sf"/>
</dbReference>
<dbReference type="InterPro" id="IPR000524">
    <property type="entry name" value="Tscrpt_reg_HTH_GntR"/>
</dbReference>
<evidence type="ECO:0000256" key="3">
    <source>
        <dbReference type="ARBA" id="ARBA00023163"/>
    </source>
</evidence>
<dbReference type="PROSITE" id="PS50949">
    <property type="entry name" value="HTH_GNTR"/>
    <property type="match status" value="1"/>
</dbReference>
<dbReference type="PANTHER" id="PTHR44846">
    <property type="entry name" value="MANNOSYL-D-GLYCERATE TRANSPORT/METABOLISM SYSTEM REPRESSOR MNGR-RELATED"/>
    <property type="match status" value="1"/>
</dbReference>
<dbReference type="Pfam" id="PF07702">
    <property type="entry name" value="UTRA"/>
    <property type="match status" value="1"/>
</dbReference>
<dbReference type="SUPFAM" id="SSF64288">
    <property type="entry name" value="Chorismate lyase-like"/>
    <property type="match status" value="1"/>
</dbReference>
<dbReference type="SUPFAM" id="SSF46785">
    <property type="entry name" value="Winged helix' DNA-binding domain"/>
    <property type="match status" value="1"/>
</dbReference>
<dbReference type="InterPro" id="IPR036390">
    <property type="entry name" value="WH_DNA-bd_sf"/>
</dbReference>
<dbReference type="SMART" id="SM00345">
    <property type="entry name" value="HTH_GNTR"/>
    <property type="match status" value="1"/>
</dbReference>
<accession>A0A4Z1E3M8</accession>
<dbReference type="GO" id="GO:0003677">
    <property type="term" value="F:DNA binding"/>
    <property type="evidence" value="ECO:0007669"/>
    <property type="project" value="UniProtKB-KW"/>
</dbReference>
<dbReference type="Proteomes" id="UP000297318">
    <property type="component" value="Unassembled WGS sequence"/>
</dbReference>
<evidence type="ECO:0000256" key="1">
    <source>
        <dbReference type="ARBA" id="ARBA00023015"/>
    </source>
</evidence>
<proteinExistence type="predicted"/>
<sequence>MTARAVDNWSVPVDGGGSGRGLSTHGGRMTMSGTAATDGRVLKHARLRALLLEQVGSTWQAHAAIPSERELMAAHGVSRATVREAIGRLVEEQVLYRVHGRGTFVAGPRVQSTLHLASFTQDMRRRGLQPSTILRSARLERSTAEVRTALALDSGAPAWRVERLRLAGGVPMALEVAWYSPAVLPDLGDQDLTGSLYALLGEAYGVRIERAEQTAWAEAADVALAEPLGVDAGAPLLVFRRTSATGDGRAVEHVTSWYRGDRYQVHMSLTDRLHPTRTPVSGSSAR</sequence>
<name>A0A4Z1E3M8_9MICO</name>
<evidence type="ECO:0000259" key="5">
    <source>
        <dbReference type="PROSITE" id="PS50949"/>
    </source>
</evidence>
<dbReference type="GO" id="GO:0045892">
    <property type="term" value="P:negative regulation of DNA-templated transcription"/>
    <property type="evidence" value="ECO:0007669"/>
    <property type="project" value="TreeGrafter"/>
</dbReference>
<dbReference type="SMART" id="SM00866">
    <property type="entry name" value="UTRA"/>
    <property type="match status" value="1"/>
</dbReference>
<dbReference type="PANTHER" id="PTHR44846:SF1">
    <property type="entry name" value="MANNOSYL-D-GLYCERATE TRANSPORT_METABOLISM SYSTEM REPRESSOR MNGR-RELATED"/>
    <property type="match status" value="1"/>
</dbReference>
<dbReference type="InterPro" id="IPR050679">
    <property type="entry name" value="Bact_HTH_transcr_reg"/>
</dbReference>
<dbReference type="CDD" id="cd07377">
    <property type="entry name" value="WHTH_GntR"/>
    <property type="match status" value="1"/>
</dbReference>
<keyword evidence="2" id="KW-0238">DNA-binding</keyword>
<evidence type="ECO:0000256" key="2">
    <source>
        <dbReference type="ARBA" id="ARBA00023125"/>
    </source>
</evidence>
<dbReference type="Gene3D" id="1.10.10.10">
    <property type="entry name" value="Winged helix-like DNA-binding domain superfamily/Winged helix DNA-binding domain"/>
    <property type="match status" value="1"/>
</dbReference>
<dbReference type="PRINTS" id="PR00035">
    <property type="entry name" value="HTHGNTR"/>
</dbReference>
<dbReference type="InterPro" id="IPR036388">
    <property type="entry name" value="WH-like_DNA-bd_sf"/>
</dbReference>
<dbReference type="GO" id="GO:0003700">
    <property type="term" value="F:DNA-binding transcription factor activity"/>
    <property type="evidence" value="ECO:0007669"/>
    <property type="project" value="InterPro"/>
</dbReference>
<evidence type="ECO:0000313" key="7">
    <source>
        <dbReference type="Proteomes" id="UP000297318"/>
    </source>
</evidence>
<dbReference type="EMBL" id="RHPJ01000001">
    <property type="protein sequence ID" value="TGO06614.1"/>
    <property type="molecule type" value="Genomic_DNA"/>
</dbReference>
<keyword evidence="3" id="KW-0804">Transcription</keyword>
<dbReference type="InterPro" id="IPR011663">
    <property type="entry name" value="UTRA"/>
</dbReference>
<dbReference type="Pfam" id="PF00392">
    <property type="entry name" value="GntR"/>
    <property type="match status" value="1"/>
</dbReference>
<dbReference type="AlphaFoldDB" id="A0A4Z1E3M8"/>
<gene>
    <name evidence="6" type="ORF">SERN_0806</name>
</gene>
<protein>
    <submittedName>
        <fullName evidence="6">Putative transcriptional regulator of N-Acetylglucosamine utilization, GntR family</fullName>
    </submittedName>
</protein>
<dbReference type="Gene3D" id="3.40.1410.10">
    <property type="entry name" value="Chorismate lyase-like"/>
    <property type="match status" value="1"/>
</dbReference>
<evidence type="ECO:0000256" key="4">
    <source>
        <dbReference type="SAM" id="MobiDB-lite"/>
    </source>
</evidence>
<reference evidence="6 7" key="1">
    <citation type="submission" date="2018-11" db="EMBL/GenBank/DDBJ databases">
        <title>Complete genome sequencing of the Actinobacteria Serinibacter sp. K3-2.</title>
        <authorList>
            <person name="Rakitin A.L."/>
            <person name="Beletsky A.V."/>
            <person name="Mardanov A.V."/>
            <person name="Ravin N.V."/>
            <person name="Gromova A.S."/>
            <person name="Filippova S.N."/>
            <person name="Gal'Chenko V.F."/>
        </authorList>
    </citation>
    <scope>NUCLEOTIDE SEQUENCE [LARGE SCALE GENOMIC DNA]</scope>
    <source>
        <strain evidence="6 7">K3-2</strain>
    </source>
</reference>
<keyword evidence="7" id="KW-1185">Reference proteome</keyword>
<feature type="region of interest" description="Disordered" evidence="4">
    <location>
        <begin position="1"/>
        <end position="28"/>
    </location>
</feature>